<organism evidence="2 3">
    <name type="scientific">Fictibacillus aquaticus</name>
    <dbReference type="NCBI Taxonomy" id="2021314"/>
    <lineage>
        <taxon>Bacteria</taxon>
        <taxon>Bacillati</taxon>
        <taxon>Bacillota</taxon>
        <taxon>Bacilli</taxon>
        <taxon>Bacillales</taxon>
        <taxon>Fictibacillaceae</taxon>
        <taxon>Fictibacillus</taxon>
    </lineage>
</organism>
<gene>
    <name evidence="2" type="ORF">CGZ90_16665</name>
</gene>
<dbReference type="GO" id="GO:0006508">
    <property type="term" value="P:proteolysis"/>
    <property type="evidence" value="ECO:0007669"/>
    <property type="project" value="InterPro"/>
</dbReference>
<dbReference type="PANTHER" id="PTHR11614">
    <property type="entry name" value="PHOSPHOLIPASE-RELATED"/>
    <property type="match status" value="1"/>
</dbReference>
<dbReference type="Pfam" id="PF00326">
    <property type="entry name" value="Peptidase_S9"/>
    <property type="match status" value="1"/>
</dbReference>
<dbReference type="InterPro" id="IPR001375">
    <property type="entry name" value="Peptidase_S9_cat"/>
</dbReference>
<dbReference type="EMBL" id="NOII01000011">
    <property type="protein sequence ID" value="OYD56642.1"/>
    <property type="molecule type" value="Genomic_DNA"/>
</dbReference>
<evidence type="ECO:0000313" key="3">
    <source>
        <dbReference type="Proteomes" id="UP000215059"/>
    </source>
</evidence>
<dbReference type="Proteomes" id="UP000215059">
    <property type="component" value="Unassembled WGS sequence"/>
</dbReference>
<evidence type="ECO:0000313" key="2">
    <source>
        <dbReference type="EMBL" id="OYD56642.1"/>
    </source>
</evidence>
<protein>
    <recommendedName>
        <fullName evidence="1">Peptidase S9 prolyl oligopeptidase catalytic domain-containing protein</fullName>
    </recommendedName>
</protein>
<name>A0A235F5Y7_9BACL</name>
<reference evidence="2 3" key="1">
    <citation type="submission" date="2017-07" db="EMBL/GenBank/DDBJ databases">
        <title>Fictibacillus sp. nov. GDSW-R2A3 Genome sequencing and assembly.</title>
        <authorList>
            <person name="Mayilraj S."/>
        </authorList>
    </citation>
    <scope>NUCLEOTIDE SEQUENCE [LARGE SCALE GENOMIC DNA]</scope>
    <source>
        <strain evidence="2 3">GDSW-R2A3</strain>
    </source>
</reference>
<accession>A0A235F5Y7</accession>
<keyword evidence="3" id="KW-1185">Reference proteome</keyword>
<dbReference type="InterPro" id="IPR029058">
    <property type="entry name" value="AB_hydrolase_fold"/>
</dbReference>
<feature type="domain" description="Peptidase S9 prolyl oligopeptidase catalytic" evidence="1">
    <location>
        <begin position="68"/>
        <end position="231"/>
    </location>
</feature>
<dbReference type="AlphaFoldDB" id="A0A235F5Y7"/>
<dbReference type="InterPro" id="IPR051044">
    <property type="entry name" value="MAG_DAG_Lipase"/>
</dbReference>
<proteinExistence type="predicted"/>
<dbReference type="SUPFAM" id="SSF53474">
    <property type="entry name" value="alpha/beta-Hydrolases"/>
    <property type="match status" value="1"/>
</dbReference>
<comment type="caution">
    <text evidence="2">The sequence shown here is derived from an EMBL/GenBank/DDBJ whole genome shotgun (WGS) entry which is preliminary data.</text>
</comment>
<dbReference type="OrthoDB" id="31158at2"/>
<dbReference type="Gene3D" id="3.40.50.1820">
    <property type="entry name" value="alpha/beta hydrolase"/>
    <property type="match status" value="1"/>
</dbReference>
<sequence length="233" mass="26481">MKNMTAFPHKRLHAIGETKNKTVLMYHGWGSTIETQMLLAERLAQAGFDVILPEIIYHDTRSPLDDHFEKAIMQTYFWKTIFESIDEMNELLSVLNLSKEDTILYGSSMGGFIASGIFFKQSGFAGIVNVNGSSSFVTSETIFRDRDGRHPLSDDELALFKSYDPKYCSRDEVAPVLFLHGLEDGVVPIAGQEDFYSHSPRKDSVLFLKYEGINHSISEDMAKDILDWFKTNF</sequence>
<evidence type="ECO:0000259" key="1">
    <source>
        <dbReference type="Pfam" id="PF00326"/>
    </source>
</evidence>
<dbReference type="GO" id="GO:0008236">
    <property type="term" value="F:serine-type peptidase activity"/>
    <property type="evidence" value="ECO:0007669"/>
    <property type="project" value="InterPro"/>
</dbReference>